<reference evidence="3" key="1">
    <citation type="journal article" date="2016" name="Nat. Genet.">
        <title>A high-quality carrot genome assembly provides new insights into carotenoid accumulation and asterid genome evolution.</title>
        <authorList>
            <person name="Iorizzo M."/>
            <person name="Ellison S."/>
            <person name="Senalik D."/>
            <person name="Zeng P."/>
            <person name="Satapoomin P."/>
            <person name="Huang J."/>
            <person name="Bowman M."/>
            <person name="Iovene M."/>
            <person name="Sanseverino W."/>
            <person name="Cavagnaro P."/>
            <person name="Yildiz M."/>
            <person name="Macko-Podgorni A."/>
            <person name="Moranska E."/>
            <person name="Grzebelus E."/>
            <person name="Grzebelus D."/>
            <person name="Ashrafi H."/>
            <person name="Zheng Z."/>
            <person name="Cheng S."/>
            <person name="Spooner D."/>
            <person name="Van Deynze A."/>
            <person name="Simon P."/>
        </authorList>
    </citation>
    <scope>NUCLEOTIDE SEQUENCE</scope>
    <source>
        <tissue evidence="3">Leaf</tissue>
    </source>
</reference>
<protein>
    <recommendedName>
        <fullName evidence="2">Factor of DNA methylation 1-5/IDN2 domain-containing protein</fullName>
    </recommendedName>
</protein>
<evidence type="ECO:0000259" key="2">
    <source>
        <dbReference type="Pfam" id="PF03469"/>
    </source>
</evidence>
<keyword evidence="1" id="KW-0472">Membrane</keyword>
<dbReference type="Pfam" id="PF03469">
    <property type="entry name" value="XH"/>
    <property type="match status" value="1"/>
</dbReference>
<proteinExistence type="predicted"/>
<feature type="domain" description="Factor of DNA methylation 1-5/IDN2" evidence="2">
    <location>
        <begin position="129"/>
        <end position="259"/>
    </location>
</feature>
<dbReference type="PANTHER" id="PTHR21596:SF82">
    <property type="entry name" value="FACTOR OF DNA METHYLATION 5-LIKE"/>
    <property type="match status" value="1"/>
</dbReference>
<sequence length="264" mass="30946">MLNWWPVLVLEWRAGWYILCLMLYFTITPVVITSLTSSFTLPLCHSTTGIVQKSLVKEQDPSCNRSDDTYAPGKDAEEKLRKELEYFESLNKTLMIKESMSNRELQDARNEVIEGLEGMLNPRSVFCIKRMGEVNRKVFQEICQQSCTAEDWEEQSATLCSLWERRVRDAHWHPFKRVTIDGKLQEVINEDDKKLKGLKNEWGENAYQAVADALLELNEYNPSGRYPVPELWNSKRGRRASLKEIIGYIIKQWRTHKRRRTSVR</sequence>
<evidence type="ECO:0000313" key="3">
    <source>
        <dbReference type="EMBL" id="WOG93935.1"/>
    </source>
</evidence>
<evidence type="ECO:0000256" key="1">
    <source>
        <dbReference type="SAM" id="Phobius"/>
    </source>
</evidence>
<dbReference type="EMBL" id="CP093345">
    <property type="protein sequence ID" value="WOG93935.1"/>
    <property type="molecule type" value="Genomic_DNA"/>
</dbReference>
<name>A0AAF0WQ02_DAUCS</name>
<gene>
    <name evidence="3" type="ORF">DCAR_0313223</name>
</gene>
<dbReference type="GO" id="GO:0080188">
    <property type="term" value="P:gene silencing by siRNA-directed DNA methylation"/>
    <property type="evidence" value="ECO:0007669"/>
    <property type="project" value="InterPro"/>
</dbReference>
<dbReference type="PANTHER" id="PTHR21596">
    <property type="entry name" value="RIBONUCLEASE P SUBUNIT P38"/>
    <property type="match status" value="1"/>
</dbReference>
<keyword evidence="1" id="KW-0812">Transmembrane</keyword>
<organism evidence="3 4">
    <name type="scientific">Daucus carota subsp. sativus</name>
    <name type="common">Carrot</name>
    <dbReference type="NCBI Taxonomy" id="79200"/>
    <lineage>
        <taxon>Eukaryota</taxon>
        <taxon>Viridiplantae</taxon>
        <taxon>Streptophyta</taxon>
        <taxon>Embryophyta</taxon>
        <taxon>Tracheophyta</taxon>
        <taxon>Spermatophyta</taxon>
        <taxon>Magnoliopsida</taxon>
        <taxon>eudicotyledons</taxon>
        <taxon>Gunneridae</taxon>
        <taxon>Pentapetalae</taxon>
        <taxon>asterids</taxon>
        <taxon>campanulids</taxon>
        <taxon>Apiales</taxon>
        <taxon>Apiaceae</taxon>
        <taxon>Apioideae</taxon>
        <taxon>Scandiceae</taxon>
        <taxon>Daucinae</taxon>
        <taxon>Daucus</taxon>
        <taxon>Daucus sect. Daucus</taxon>
    </lineage>
</organism>
<keyword evidence="4" id="KW-1185">Reference proteome</keyword>
<dbReference type="AlphaFoldDB" id="A0AAF0WQ02"/>
<dbReference type="InterPro" id="IPR045177">
    <property type="entry name" value="FDM1-5/IDN2"/>
</dbReference>
<accession>A0AAF0WQ02</accession>
<evidence type="ECO:0000313" key="4">
    <source>
        <dbReference type="Proteomes" id="UP000077755"/>
    </source>
</evidence>
<dbReference type="InterPro" id="IPR005379">
    <property type="entry name" value="FDM1-5/IDN2_XH"/>
</dbReference>
<reference evidence="3" key="2">
    <citation type="submission" date="2022-03" db="EMBL/GenBank/DDBJ databases">
        <title>Draft title - Genomic analysis of global carrot germplasm unveils the trajectory of domestication and the origin of high carotenoid orange carrot.</title>
        <authorList>
            <person name="Iorizzo M."/>
            <person name="Ellison S."/>
            <person name="Senalik D."/>
            <person name="Macko-Podgorni A."/>
            <person name="Grzebelus D."/>
            <person name="Bostan H."/>
            <person name="Rolling W."/>
            <person name="Curaba J."/>
            <person name="Simon P."/>
        </authorList>
    </citation>
    <scope>NUCLEOTIDE SEQUENCE</scope>
    <source>
        <tissue evidence="3">Leaf</tissue>
    </source>
</reference>
<feature type="transmembrane region" description="Helical" evidence="1">
    <location>
        <begin position="14"/>
        <end position="32"/>
    </location>
</feature>
<keyword evidence="1" id="KW-1133">Transmembrane helix</keyword>
<dbReference type="Proteomes" id="UP000077755">
    <property type="component" value="Chromosome 3"/>
</dbReference>